<dbReference type="InterPro" id="IPR003593">
    <property type="entry name" value="AAA+_ATPase"/>
</dbReference>
<dbReference type="InterPro" id="IPR010230">
    <property type="entry name" value="FeS-cluster_ATPase_SufC"/>
</dbReference>
<keyword evidence="1" id="KW-0547">Nucleotide-binding</keyword>
<evidence type="ECO:0000256" key="1">
    <source>
        <dbReference type="ARBA" id="ARBA00022741"/>
    </source>
</evidence>
<feature type="domain" description="ABC transporter" evidence="3">
    <location>
        <begin position="8"/>
        <end position="250"/>
    </location>
</feature>
<name>A0A075FZX4_9EURY</name>
<accession>A0A075FZX4</accession>
<evidence type="ECO:0000256" key="2">
    <source>
        <dbReference type="ARBA" id="ARBA00022840"/>
    </source>
</evidence>
<dbReference type="AlphaFoldDB" id="A0A075FZX4"/>
<protein>
    <submittedName>
        <fullName evidence="4">ABC transporter ATP-binding protein (SufC)</fullName>
    </submittedName>
</protein>
<dbReference type="EMBL" id="KF900492">
    <property type="protein sequence ID" value="AIE96913.1"/>
    <property type="molecule type" value="Genomic_DNA"/>
</dbReference>
<dbReference type="CDD" id="cd03217">
    <property type="entry name" value="ABC_FeS_Assembly"/>
    <property type="match status" value="1"/>
</dbReference>
<dbReference type="GO" id="GO:0016887">
    <property type="term" value="F:ATP hydrolysis activity"/>
    <property type="evidence" value="ECO:0007669"/>
    <property type="project" value="InterPro"/>
</dbReference>
<dbReference type="InterPro" id="IPR027417">
    <property type="entry name" value="P-loop_NTPase"/>
</dbReference>
<dbReference type="NCBIfam" id="TIGR01978">
    <property type="entry name" value="sufC"/>
    <property type="match status" value="1"/>
</dbReference>
<dbReference type="Pfam" id="PF00005">
    <property type="entry name" value="ABC_tran"/>
    <property type="match status" value="1"/>
</dbReference>
<organism evidence="4">
    <name type="scientific">uncultured marine group II/III euryarchaeote AD1000_88_D12</name>
    <dbReference type="NCBI Taxonomy" id="1457821"/>
    <lineage>
        <taxon>Archaea</taxon>
        <taxon>Methanobacteriati</taxon>
        <taxon>Methanobacteriota</taxon>
        <taxon>environmental samples</taxon>
    </lineage>
</organism>
<dbReference type="PANTHER" id="PTHR43204">
    <property type="entry name" value="ABC TRANSPORTER I FAMILY MEMBER 6, CHLOROPLASTIC"/>
    <property type="match status" value="1"/>
</dbReference>
<reference evidence="4" key="1">
    <citation type="journal article" date="2014" name="Genome Biol. Evol.">
        <title>Pangenome evidence for extensive interdomain horizontal transfer affecting lineage core and shell genes in uncultured planktonic thaumarchaeota and euryarchaeota.</title>
        <authorList>
            <person name="Deschamps P."/>
            <person name="Zivanovic Y."/>
            <person name="Moreira D."/>
            <person name="Rodriguez-Valera F."/>
            <person name="Lopez-Garcia P."/>
        </authorList>
    </citation>
    <scope>NUCLEOTIDE SEQUENCE</scope>
</reference>
<dbReference type="InterPro" id="IPR017871">
    <property type="entry name" value="ABC_transporter-like_CS"/>
</dbReference>
<keyword evidence="2 4" id="KW-0067">ATP-binding</keyword>
<dbReference type="SMART" id="SM00382">
    <property type="entry name" value="AAA"/>
    <property type="match status" value="1"/>
</dbReference>
<dbReference type="GO" id="GO:0005524">
    <property type="term" value="F:ATP binding"/>
    <property type="evidence" value="ECO:0007669"/>
    <property type="project" value="UniProtKB-KW"/>
</dbReference>
<evidence type="ECO:0000259" key="3">
    <source>
        <dbReference type="PROSITE" id="PS50893"/>
    </source>
</evidence>
<proteinExistence type="predicted"/>
<dbReference type="PANTHER" id="PTHR43204:SF1">
    <property type="entry name" value="ABC TRANSPORTER I FAMILY MEMBER 6, CHLOROPLASTIC"/>
    <property type="match status" value="1"/>
</dbReference>
<gene>
    <name evidence="4" type="primary">sufC</name>
</gene>
<dbReference type="SUPFAM" id="SSF52540">
    <property type="entry name" value="P-loop containing nucleoside triphosphate hydrolases"/>
    <property type="match status" value="1"/>
</dbReference>
<dbReference type="Gene3D" id="3.40.50.300">
    <property type="entry name" value="P-loop containing nucleotide triphosphate hydrolases"/>
    <property type="match status" value="1"/>
</dbReference>
<dbReference type="PROSITE" id="PS00211">
    <property type="entry name" value="ABC_TRANSPORTER_1"/>
    <property type="match status" value="1"/>
</dbReference>
<dbReference type="PROSITE" id="PS50893">
    <property type="entry name" value="ABC_TRANSPORTER_2"/>
    <property type="match status" value="1"/>
</dbReference>
<sequence>MASDTPVLGIRNLHAGIDDTPILRGIDLVIPAGEIHAIMGRNGSGKTTAANIIMGHPDFEVSEGSVELDGKDLLEMEPWERARSGVFLSFQYPQAVPGLQVGNFLRKSVAAIRGEEAAKGSDFRKQLKQAMKELDLDRSFLGRYVNDGFSGGEKKRFEILQLMLLRPKLAILDETDSGLDIDGIRTVAKGINTAIRGSESGALIITHYSRILEHVQPDKVHVLIKGRIVKTGGPELALELEERGYDWLDEDHTDESVDEAETSA</sequence>
<evidence type="ECO:0000313" key="4">
    <source>
        <dbReference type="EMBL" id="AIE96913.1"/>
    </source>
</evidence>
<dbReference type="InterPro" id="IPR003439">
    <property type="entry name" value="ABC_transporter-like_ATP-bd"/>
</dbReference>